<evidence type="ECO:0000256" key="5">
    <source>
        <dbReference type="ARBA" id="ARBA00022741"/>
    </source>
</evidence>
<organism evidence="15 16">
    <name type="scientific">Ascobolus immersus RN42</name>
    <dbReference type="NCBI Taxonomy" id="1160509"/>
    <lineage>
        <taxon>Eukaryota</taxon>
        <taxon>Fungi</taxon>
        <taxon>Dikarya</taxon>
        <taxon>Ascomycota</taxon>
        <taxon>Pezizomycotina</taxon>
        <taxon>Pezizomycetes</taxon>
        <taxon>Pezizales</taxon>
        <taxon>Ascobolaceae</taxon>
        <taxon>Ascobolus</taxon>
    </lineage>
</organism>
<comment type="catalytic activity">
    <reaction evidence="10">
        <text>tRNA(Leu) + L-leucine + ATP = L-leucyl-tRNA(Leu) + AMP + diphosphate</text>
        <dbReference type="Rhea" id="RHEA:11688"/>
        <dbReference type="Rhea" id="RHEA-COMP:9613"/>
        <dbReference type="Rhea" id="RHEA-COMP:9622"/>
        <dbReference type="ChEBI" id="CHEBI:30616"/>
        <dbReference type="ChEBI" id="CHEBI:33019"/>
        <dbReference type="ChEBI" id="CHEBI:57427"/>
        <dbReference type="ChEBI" id="CHEBI:78442"/>
        <dbReference type="ChEBI" id="CHEBI:78494"/>
        <dbReference type="ChEBI" id="CHEBI:456215"/>
        <dbReference type="EC" id="6.1.1.4"/>
    </reaction>
</comment>
<keyword evidence="6 11" id="KW-0067">ATP-binding</keyword>
<evidence type="ECO:0000256" key="6">
    <source>
        <dbReference type="ARBA" id="ARBA00022840"/>
    </source>
</evidence>
<dbReference type="Proteomes" id="UP000275078">
    <property type="component" value="Unassembled WGS sequence"/>
</dbReference>
<dbReference type="InterPro" id="IPR001412">
    <property type="entry name" value="aa-tRNA-synth_I_CS"/>
</dbReference>
<evidence type="ECO:0000313" key="15">
    <source>
        <dbReference type="EMBL" id="RPA72148.1"/>
    </source>
</evidence>
<dbReference type="GO" id="GO:0004823">
    <property type="term" value="F:leucine-tRNA ligase activity"/>
    <property type="evidence" value="ECO:0007669"/>
    <property type="project" value="UniProtKB-EC"/>
</dbReference>
<dbReference type="InterPro" id="IPR014729">
    <property type="entry name" value="Rossmann-like_a/b/a_fold"/>
</dbReference>
<feature type="domain" description="Methionyl/Leucyl tRNA synthetase" evidence="13">
    <location>
        <begin position="79"/>
        <end position="212"/>
    </location>
</feature>
<keyword evidence="7 11" id="KW-0648">Protein biosynthesis</keyword>
<evidence type="ECO:0000256" key="7">
    <source>
        <dbReference type="ARBA" id="ARBA00022917"/>
    </source>
</evidence>
<dbReference type="Pfam" id="PF09334">
    <property type="entry name" value="tRNA-synt_1g"/>
    <property type="match status" value="1"/>
</dbReference>
<dbReference type="HAMAP" id="MF_00049_B">
    <property type="entry name" value="Leu_tRNA_synth_B"/>
    <property type="match status" value="1"/>
</dbReference>
<dbReference type="InterPro" id="IPR009080">
    <property type="entry name" value="tRNAsynth_Ia_anticodon-bd"/>
</dbReference>
<dbReference type="GO" id="GO:0032543">
    <property type="term" value="P:mitochondrial translation"/>
    <property type="evidence" value="ECO:0007669"/>
    <property type="project" value="TreeGrafter"/>
</dbReference>
<dbReference type="Gene3D" id="1.10.730.10">
    <property type="entry name" value="Isoleucyl-tRNA Synthetase, Domain 1"/>
    <property type="match status" value="2"/>
</dbReference>
<dbReference type="Gene3D" id="3.90.740.10">
    <property type="entry name" value="Valyl/Leucyl/Isoleucyl-tRNA synthetase, editing domain"/>
    <property type="match status" value="1"/>
</dbReference>
<name>A0A3N4HH80_ASCIM</name>
<dbReference type="Pfam" id="PF08264">
    <property type="entry name" value="Anticodon_1"/>
    <property type="match status" value="1"/>
</dbReference>
<dbReference type="GO" id="GO:0002161">
    <property type="term" value="F:aminoacyl-tRNA deacylase activity"/>
    <property type="evidence" value="ECO:0007669"/>
    <property type="project" value="InterPro"/>
</dbReference>
<dbReference type="FunFam" id="3.40.50.620:FF:000100">
    <property type="entry name" value="probable leucine--tRNA ligase, mitochondrial"/>
    <property type="match status" value="1"/>
</dbReference>
<dbReference type="AlphaFoldDB" id="A0A3N4HH80"/>
<feature type="domain" description="Methionyl/Valyl/Leucyl/Isoleucyl-tRNA synthetase anticodon-binding" evidence="12">
    <location>
        <begin position="743"/>
        <end position="872"/>
    </location>
</feature>
<evidence type="ECO:0000256" key="8">
    <source>
        <dbReference type="ARBA" id="ARBA00023146"/>
    </source>
</evidence>
<dbReference type="OrthoDB" id="15954at2759"/>
<evidence type="ECO:0000259" key="14">
    <source>
        <dbReference type="Pfam" id="PF13603"/>
    </source>
</evidence>
<evidence type="ECO:0000256" key="9">
    <source>
        <dbReference type="ARBA" id="ARBA00030520"/>
    </source>
</evidence>
<dbReference type="InterPro" id="IPR009008">
    <property type="entry name" value="Val/Leu/Ile-tRNA-synth_edit"/>
</dbReference>
<dbReference type="GO" id="GO:0005759">
    <property type="term" value="C:mitochondrial matrix"/>
    <property type="evidence" value="ECO:0007669"/>
    <property type="project" value="UniProtKB-SubCell"/>
</dbReference>
<dbReference type="PRINTS" id="PR00985">
    <property type="entry name" value="TRNASYNTHLEU"/>
</dbReference>
<evidence type="ECO:0000256" key="3">
    <source>
        <dbReference type="ARBA" id="ARBA00013164"/>
    </source>
</evidence>
<dbReference type="PROSITE" id="PS00178">
    <property type="entry name" value="AA_TRNA_LIGASE_I"/>
    <property type="match status" value="1"/>
</dbReference>
<evidence type="ECO:0000313" key="16">
    <source>
        <dbReference type="Proteomes" id="UP000275078"/>
    </source>
</evidence>
<gene>
    <name evidence="15" type="ORF">BJ508DRAFT_371277</name>
</gene>
<dbReference type="EC" id="6.1.1.4" evidence="3"/>
<dbReference type="EMBL" id="ML119877">
    <property type="protein sequence ID" value="RPA72148.1"/>
    <property type="molecule type" value="Genomic_DNA"/>
</dbReference>
<feature type="domain" description="Leucyl-tRNA synthetase editing" evidence="14">
    <location>
        <begin position="263"/>
        <end position="449"/>
    </location>
</feature>
<dbReference type="InterPro" id="IPR013155">
    <property type="entry name" value="M/V/L/I-tRNA-synth_anticd-bd"/>
</dbReference>
<keyword evidence="8 11" id="KW-0030">Aminoacyl-tRNA synthetase</keyword>
<dbReference type="InterPro" id="IPR015413">
    <property type="entry name" value="Methionyl/Leucyl_tRNA_Synth"/>
</dbReference>
<sequence length="880" mass="99357">MRSLILAARPAFALNRLHQPRITSLALTLRRTYSTPTSGTTTINLPAISTKWQQLWRKEQSTNSLPTPPETKGPHYTLSMFPYPSGALHMGHLRVYTISDILSRFRRMQGYTVLHPMGWDAFGLPAENAAIERGVQPGEWTRKNISKMKEQLGGMGGRFDWEREIATCEPEYYKHTQKLFLLLHEHGLAYRKKSIVNWDPIDMTVLANEQVDASGRSWRSGAVVEKKELDQWFLGITKFQEALVDDLKTLEGKWPERVLKMQENWIGRSVGANVRFPVQVDGKDAGEVECFTTRLDTIHGVMFLALAPSHPVVKEAAEKDPELKQFLEELEKRKTTTYETGQLAYRLKDVSAASPFAPKLFENGVYVTDYVVDGYGTGAVMGVPAHDERDFSFWQKFGDGRAPIFVIDPAEGVRAPTDRPYTNPGILNEVTGQWNLFRSADARKAMLEYFSHATWKLQKPQGEAKVSYRLRDWLVSRQRYWGAPVPIIHCPTCGEVPVPDKDLPVRLPEDINISGRGGSPLAQSDEFVNCTCPKCSGPAKRDTDTMDTFVDSSWYFLRFLDPHNPSHPFSKESAAKFLPVNTYVGGVEHAILHLLYSRFFTKFLASIGMLPEHVTEPFERLLTQGMVHGRTYSDPETGRFLLPEEVDAEGRMKDGRQATVTWEKMSKSKHNGVDPTVCIEKWGADTTRAHILFASPASEVLEWDEEKIVGVSRWLQRLYKLTSDSAGQKIPAVEDVKAATKEERELLRLLQRTIESTTQGFAETYTLNTIISDMIKLTNTLVASPLPADNPIRLFVLATHLKLLFPVCPAFGEECWALLHGTPDVAAEASDKSTRLEAQTWPEGRKEWLREENVTECVVQVNGRVRFVMDVEVEKKGGVD</sequence>
<dbReference type="CDD" id="cd00812">
    <property type="entry name" value="LeuRS_core"/>
    <property type="match status" value="1"/>
</dbReference>
<dbReference type="SUPFAM" id="SSF50677">
    <property type="entry name" value="ValRS/IleRS/LeuRS editing domain"/>
    <property type="match status" value="1"/>
</dbReference>
<evidence type="ECO:0000256" key="1">
    <source>
        <dbReference type="ARBA" id="ARBA00004305"/>
    </source>
</evidence>
<dbReference type="InterPro" id="IPR002302">
    <property type="entry name" value="Leu-tRNA-ligase"/>
</dbReference>
<evidence type="ECO:0000259" key="13">
    <source>
        <dbReference type="Pfam" id="PF09334"/>
    </source>
</evidence>
<dbReference type="GO" id="GO:0006429">
    <property type="term" value="P:leucyl-tRNA aminoacylation"/>
    <property type="evidence" value="ECO:0007669"/>
    <property type="project" value="InterPro"/>
</dbReference>
<dbReference type="PANTHER" id="PTHR43740:SF2">
    <property type="entry name" value="LEUCINE--TRNA LIGASE, MITOCHONDRIAL"/>
    <property type="match status" value="1"/>
</dbReference>
<dbReference type="Pfam" id="PF13603">
    <property type="entry name" value="tRNA-synt_1_2"/>
    <property type="match status" value="1"/>
</dbReference>
<evidence type="ECO:0000256" key="11">
    <source>
        <dbReference type="RuleBase" id="RU363039"/>
    </source>
</evidence>
<dbReference type="STRING" id="1160509.A0A3N4HH80"/>
<evidence type="ECO:0000259" key="12">
    <source>
        <dbReference type="Pfam" id="PF08264"/>
    </source>
</evidence>
<dbReference type="SUPFAM" id="SSF47323">
    <property type="entry name" value="Anticodon-binding domain of a subclass of class I aminoacyl-tRNA synthetases"/>
    <property type="match status" value="1"/>
</dbReference>
<protein>
    <recommendedName>
        <fullName evidence="3">leucine--tRNA ligase</fullName>
        <ecNumber evidence="3">6.1.1.4</ecNumber>
    </recommendedName>
    <alternativeName>
        <fullName evidence="9">Leucyl-tRNA synthetase</fullName>
    </alternativeName>
</protein>
<keyword evidence="16" id="KW-1185">Reference proteome</keyword>
<dbReference type="PANTHER" id="PTHR43740">
    <property type="entry name" value="LEUCYL-TRNA SYNTHETASE"/>
    <property type="match status" value="1"/>
</dbReference>
<comment type="subcellular location">
    <subcellularLocation>
        <location evidence="1">Mitochondrion matrix</location>
    </subcellularLocation>
</comment>
<proteinExistence type="inferred from homology"/>
<dbReference type="InterPro" id="IPR025709">
    <property type="entry name" value="Leu_tRNA-synth_edit"/>
</dbReference>
<dbReference type="Gene3D" id="3.40.50.620">
    <property type="entry name" value="HUPs"/>
    <property type="match status" value="2"/>
</dbReference>
<evidence type="ECO:0000256" key="2">
    <source>
        <dbReference type="ARBA" id="ARBA00005594"/>
    </source>
</evidence>
<accession>A0A3N4HH80</accession>
<dbReference type="SUPFAM" id="SSF52374">
    <property type="entry name" value="Nucleotidylyl transferase"/>
    <property type="match status" value="1"/>
</dbReference>
<dbReference type="FunFam" id="3.40.50.620:FF:000003">
    <property type="entry name" value="Leucine--tRNA ligase"/>
    <property type="match status" value="1"/>
</dbReference>
<keyword evidence="4 11" id="KW-0436">Ligase</keyword>
<dbReference type="NCBIfam" id="TIGR00396">
    <property type="entry name" value="leuS_bact"/>
    <property type="match status" value="1"/>
</dbReference>
<keyword evidence="5 11" id="KW-0547">Nucleotide-binding</keyword>
<comment type="similarity">
    <text evidence="2 11">Belongs to the class-I aminoacyl-tRNA synthetase family.</text>
</comment>
<reference evidence="15 16" key="1">
    <citation type="journal article" date="2018" name="Nat. Ecol. Evol.">
        <title>Pezizomycetes genomes reveal the molecular basis of ectomycorrhizal truffle lifestyle.</title>
        <authorList>
            <person name="Murat C."/>
            <person name="Payen T."/>
            <person name="Noel B."/>
            <person name="Kuo A."/>
            <person name="Morin E."/>
            <person name="Chen J."/>
            <person name="Kohler A."/>
            <person name="Krizsan K."/>
            <person name="Balestrini R."/>
            <person name="Da Silva C."/>
            <person name="Montanini B."/>
            <person name="Hainaut M."/>
            <person name="Levati E."/>
            <person name="Barry K.W."/>
            <person name="Belfiori B."/>
            <person name="Cichocki N."/>
            <person name="Clum A."/>
            <person name="Dockter R.B."/>
            <person name="Fauchery L."/>
            <person name="Guy J."/>
            <person name="Iotti M."/>
            <person name="Le Tacon F."/>
            <person name="Lindquist E.A."/>
            <person name="Lipzen A."/>
            <person name="Malagnac F."/>
            <person name="Mello A."/>
            <person name="Molinier V."/>
            <person name="Miyauchi S."/>
            <person name="Poulain J."/>
            <person name="Riccioni C."/>
            <person name="Rubini A."/>
            <person name="Sitrit Y."/>
            <person name="Splivallo R."/>
            <person name="Traeger S."/>
            <person name="Wang M."/>
            <person name="Zifcakova L."/>
            <person name="Wipf D."/>
            <person name="Zambonelli A."/>
            <person name="Paolocci F."/>
            <person name="Nowrousian M."/>
            <person name="Ottonello S."/>
            <person name="Baldrian P."/>
            <person name="Spatafora J.W."/>
            <person name="Henrissat B."/>
            <person name="Nagy L.G."/>
            <person name="Aury J.M."/>
            <person name="Wincker P."/>
            <person name="Grigoriev I.V."/>
            <person name="Bonfante P."/>
            <person name="Martin F.M."/>
        </authorList>
    </citation>
    <scope>NUCLEOTIDE SEQUENCE [LARGE SCALE GENOMIC DNA]</scope>
    <source>
        <strain evidence="15 16">RN42</strain>
    </source>
</reference>
<dbReference type="FunFam" id="1.10.730.10:FF:000002">
    <property type="entry name" value="Leucine--tRNA ligase"/>
    <property type="match status" value="1"/>
</dbReference>
<evidence type="ECO:0000256" key="10">
    <source>
        <dbReference type="ARBA" id="ARBA00047469"/>
    </source>
</evidence>
<evidence type="ECO:0000256" key="4">
    <source>
        <dbReference type="ARBA" id="ARBA00022598"/>
    </source>
</evidence>
<dbReference type="GO" id="GO:0005524">
    <property type="term" value="F:ATP binding"/>
    <property type="evidence" value="ECO:0007669"/>
    <property type="project" value="UniProtKB-KW"/>
</dbReference>